<accession>A0A242MHQ6</accession>
<reference evidence="5 6" key="1">
    <citation type="submission" date="2017-03" db="EMBL/GenBank/DDBJ databases">
        <title>Genome analysis of strain PAMC 26510.</title>
        <authorList>
            <person name="Oh H.-M."/>
            <person name="Yang J.-A."/>
        </authorList>
    </citation>
    <scope>NUCLEOTIDE SEQUENCE [LARGE SCALE GENOMIC DNA]</scope>
    <source>
        <strain evidence="5 6">PAMC 26510</strain>
    </source>
</reference>
<evidence type="ECO:0000256" key="2">
    <source>
        <dbReference type="ARBA" id="ARBA00022857"/>
    </source>
</evidence>
<comment type="caution">
    <text evidence="5">The sequence shown here is derived from an EMBL/GenBank/DDBJ whole genome shotgun (WGS) entry which is preliminary data.</text>
</comment>
<dbReference type="SUPFAM" id="SSF51735">
    <property type="entry name" value="NAD(P)-binding Rossmann-fold domains"/>
    <property type="match status" value="1"/>
</dbReference>
<dbReference type="GO" id="GO:0016616">
    <property type="term" value="F:oxidoreductase activity, acting on the CH-OH group of donors, NAD or NADP as acceptor"/>
    <property type="evidence" value="ECO:0007669"/>
    <property type="project" value="InterPro"/>
</dbReference>
<proteinExistence type="inferred from homology"/>
<dbReference type="InterPro" id="IPR002347">
    <property type="entry name" value="SDR_fam"/>
</dbReference>
<dbReference type="Gene3D" id="3.40.50.720">
    <property type="entry name" value="NAD(P)-binding Rossmann-like Domain"/>
    <property type="match status" value="1"/>
</dbReference>
<evidence type="ECO:0000256" key="4">
    <source>
        <dbReference type="RuleBase" id="RU000363"/>
    </source>
</evidence>
<dbReference type="Proteomes" id="UP000194546">
    <property type="component" value="Unassembled WGS sequence"/>
</dbReference>
<keyword evidence="3" id="KW-0560">Oxidoreductase</keyword>
<dbReference type="PRINTS" id="PR00081">
    <property type="entry name" value="GDHRDH"/>
</dbReference>
<dbReference type="InterPro" id="IPR020904">
    <property type="entry name" value="Sc_DH/Rdtase_CS"/>
</dbReference>
<gene>
    <name evidence="5" type="ORF">PAMC26510_24710</name>
</gene>
<evidence type="ECO:0000313" key="5">
    <source>
        <dbReference type="EMBL" id="OTP70831.1"/>
    </source>
</evidence>
<dbReference type="AlphaFoldDB" id="A0A242MHQ6"/>
<dbReference type="PANTHER" id="PTHR43490:SF99">
    <property type="entry name" value="SHORT-CHAIN DEHYDROGENASE_REDUCTASE"/>
    <property type="match status" value="1"/>
</dbReference>
<dbReference type="PRINTS" id="PR00080">
    <property type="entry name" value="SDRFAMILY"/>
</dbReference>
<keyword evidence="2" id="KW-0521">NADP</keyword>
<organism evidence="5 6">
    <name type="scientific">Caballeronia sordidicola</name>
    <name type="common">Burkholderia sordidicola</name>
    <dbReference type="NCBI Taxonomy" id="196367"/>
    <lineage>
        <taxon>Bacteria</taxon>
        <taxon>Pseudomonadati</taxon>
        <taxon>Pseudomonadota</taxon>
        <taxon>Betaproteobacteria</taxon>
        <taxon>Burkholderiales</taxon>
        <taxon>Burkholderiaceae</taxon>
        <taxon>Caballeronia</taxon>
    </lineage>
</organism>
<dbReference type="CDD" id="cd05324">
    <property type="entry name" value="carb_red_PTCR-like_SDR_c"/>
    <property type="match status" value="1"/>
</dbReference>
<dbReference type="Pfam" id="PF00106">
    <property type="entry name" value="adh_short"/>
    <property type="match status" value="1"/>
</dbReference>
<evidence type="ECO:0000256" key="3">
    <source>
        <dbReference type="ARBA" id="ARBA00023002"/>
    </source>
</evidence>
<sequence length="241" mass="25817">MTSKTILITGANKSIGYETARQLGHLGHRIWLGCRDIARGTAAAESLVAQGHDVRFLSIDVTQDDSVLAAAAHVQDEDGRLDVLINNAGISGMAHTTPSQQPISDIRAVYETNVFGPVRVTQAFLPLLKAAGHGVVVMVSSGLGSLGWLSDPDNQFYGVNILGYNSSKSALNAITVAFAKEFASFGIRVDAIDPGYTATDFNNHSGYRHVEQAAAGVVWLATRNPSGISGRFYFDQEQIPW</sequence>
<dbReference type="PROSITE" id="PS00061">
    <property type="entry name" value="ADH_SHORT"/>
    <property type="match status" value="1"/>
</dbReference>
<protein>
    <submittedName>
        <fullName evidence="5">Short chain dehydrogenase</fullName>
    </submittedName>
</protein>
<evidence type="ECO:0000313" key="6">
    <source>
        <dbReference type="Proteomes" id="UP000194546"/>
    </source>
</evidence>
<dbReference type="InterPro" id="IPR045313">
    <property type="entry name" value="CBR1-like"/>
</dbReference>
<dbReference type="EMBL" id="NBTY01000135">
    <property type="protein sequence ID" value="OTP70831.1"/>
    <property type="molecule type" value="Genomic_DNA"/>
</dbReference>
<comment type="similarity">
    <text evidence="1 4">Belongs to the short-chain dehydrogenases/reductases (SDR) family.</text>
</comment>
<dbReference type="InterPro" id="IPR036291">
    <property type="entry name" value="NAD(P)-bd_dom_sf"/>
</dbReference>
<evidence type="ECO:0000256" key="1">
    <source>
        <dbReference type="ARBA" id="ARBA00006484"/>
    </source>
</evidence>
<dbReference type="PANTHER" id="PTHR43490">
    <property type="entry name" value="(+)-NEOMENTHOL DEHYDROGENASE"/>
    <property type="match status" value="1"/>
</dbReference>
<name>A0A242MHQ6_CABSO</name>